<name>A0ABV3GJ23_MICGL</name>
<comment type="caution">
    <text evidence="1">The sequence shown here is derived from an EMBL/GenBank/DDBJ whole genome shotgun (WGS) entry which is preliminary data.</text>
</comment>
<evidence type="ECO:0000313" key="1">
    <source>
        <dbReference type="EMBL" id="MEV0971638.1"/>
    </source>
</evidence>
<accession>A0ABV3GJ23</accession>
<dbReference type="EMBL" id="JBFALK010000013">
    <property type="protein sequence ID" value="MEV0971638.1"/>
    <property type="molecule type" value="Genomic_DNA"/>
</dbReference>
<sequence>MDRSRQRDVTGRFFDFDADGRITAIHNVANPDELQAIADRTTRDVGMP</sequence>
<dbReference type="RefSeq" id="WP_358136073.1">
    <property type="nucleotide sequence ID" value="NZ_JBFALK010000013.1"/>
</dbReference>
<proteinExistence type="predicted"/>
<organism evidence="1 2">
    <name type="scientific">Microtetraspora glauca</name>
    <dbReference type="NCBI Taxonomy" id="1996"/>
    <lineage>
        <taxon>Bacteria</taxon>
        <taxon>Bacillati</taxon>
        <taxon>Actinomycetota</taxon>
        <taxon>Actinomycetes</taxon>
        <taxon>Streptosporangiales</taxon>
        <taxon>Streptosporangiaceae</taxon>
        <taxon>Microtetraspora</taxon>
    </lineage>
</organism>
<dbReference type="Proteomes" id="UP001551675">
    <property type="component" value="Unassembled WGS sequence"/>
</dbReference>
<keyword evidence="2" id="KW-1185">Reference proteome</keyword>
<gene>
    <name evidence="1" type="ORF">AB0I59_23755</name>
</gene>
<evidence type="ECO:0000313" key="2">
    <source>
        <dbReference type="Proteomes" id="UP001551675"/>
    </source>
</evidence>
<protein>
    <submittedName>
        <fullName evidence="1">Uncharacterized protein</fullName>
    </submittedName>
</protein>
<reference evidence="1 2" key="1">
    <citation type="submission" date="2024-06" db="EMBL/GenBank/DDBJ databases">
        <title>The Natural Products Discovery Center: Release of the First 8490 Sequenced Strains for Exploring Actinobacteria Biosynthetic Diversity.</title>
        <authorList>
            <person name="Kalkreuter E."/>
            <person name="Kautsar S.A."/>
            <person name="Yang D."/>
            <person name="Bader C.D."/>
            <person name="Teijaro C.N."/>
            <person name="Fluegel L."/>
            <person name="Davis C.M."/>
            <person name="Simpson J.R."/>
            <person name="Lauterbach L."/>
            <person name="Steele A.D."/>
            <person name="Gui C."/>
            <person name="Meng S."/>
            <person name="Li G."/>
            <person name="Viehrig K."/>
            <person name="Ye F."/>
            <person name="Su P."/>
            <person name="Kiefer A.F."/>
            <person name="Nichols A."/>
            <person name="Cepeda A.J."/>
            <person name="Yan W."/>
            <person name="Fan B."/>
            <person name="Jiang Y."/>
            <person name="Adhikari A."/>
            <person name="Zheng C.-J."/>
            <person name="Schuster L."/>
            <person name="Cowan T.M."/>
            <person name="Smanski M.J."/>
            <person name="Chevrette M.G."/>
            <person name="De Carvalho L.P.S."/>
            <person name="Shen B."/>
        </authorList>
    </citation>
    <scope>NUCLEOTIDE SEQUENCE [LARGE SCALE GENOMIC DNA]</scope>
    <source>
        <strain evidence="1 2">NPDC050100</strain>
    </source>
</reference>